<dbReference type="EMBL" id="JARGDL010000013">
    <property type="protein sequence ID" value="MDF1612450.1"/>
    <property type="molecule type" value="Genomic_DNA"/>
</dbReference>
<name>A0AAE3TCZ8_9BACT</name>
<reference evidence="1" key="1">
    <citation type="submission" date="2023-03" db="EMBL/GenBank/DDBJ databases">
        <title>Stygiobacter electus gen. nov., sp. nov., facultatively anaerobic thermotolerant bacterium of the class Ignavibacteria from a well of Yessentuki mineral water deposit.</title>
        <authorList>
            <person name="Podosokorskaya O.A."/>
            <person name="Elcheninov A.G."/>
            <person name="Petrova N.F."/>
            <person name="Zavarzina D.G."/>
            <person name="Kublanov I.V."/>
            <person name="Merkel A.Y."/>
        </authorList>
    </citation>
    <scope>NUCLEOTIDE SEQUENCE</scope>
    <source>
        <strain evidence="1">09-Me</strain>
    </source>
</reference>
<dbReference type="AlphaFoldDB" id="A0AAE3TCZ8"/>
<keyword evidence="2" id="KW-1185">Reference proteome</keyword>
<gene>
    <name evidence="1" type="ORF">P0M35_09825</name>
</gene>
<dbReference type="RefSeq" id="WP_321536221.1">
    <property type="nucleotide sequence ID" value="NZ_JARGDL010000013.1"/>
</dbReference>
<evidence type="ECO:0000313" key="2">
    <source>
        <dbReference type="Proteomes" id="UP001221302"/>
    </source>
</evidence>
<proteinExistence type="predicted"/>
<comment type="caution">
    <text evidence="1">The sequence shown here is derived from an EMBL/GenBank/DDBJ whole genome shotgun (WGS) entry which is preliminary data.</text>
</comment>
<dbReference type="Proteomes" id="UP001221302">
    <property type="component" value="Unassembled WGS sequence"/>
</dbReference>
<sequence length="78" mass="9025">MDWTKFIGKTLNITMLENYGVVYGNEVKSEHSAFYEIVFKTGKLVEAFEDGLLIEAKRDEITFQTFVPYSSIKCVDIY</sequence>
<accession>A0AAE3TCZ8</accession>
<evidence type="ECO:0000313" key="1">
    <source>
        <dbReference type="EMBL" id="MDF1612450.1"/>
    </source>
</evidence>
<organism evidence="1 2">
    <name type="scientific">Stygiobacter electus</name>
    <dbReference type="NCBI Taxonomy" id="3032292"/>
    <lineage>
        <taxon>Bacteria</taxon>
        <taxon>Pseudomonadati</taxon>
        <taxon>Ignavibacteriota</taxon>
        <taxon>Ignavibacteria</taxon>
        <taxon>Ignavibacteriales</taxon>
        <taxon>Melioribacteraceae</taxon>
        <taxon>Stygiobacter</taxon>
    </lineage>
</organism>
<protein>
    <submittedName>
        <fullName evidence="1">Uncharacterized protein</fullName>
    </submittedName>
</protein>